<name>A0A6A5UNZ7_9PLEO</name>
<dbReference type="AlphaFoldDB" id="A0A6A5UNZ7"/>
<evidence type="ECO:0000256" key="1">
    <source>
        <dbReference type="ARBA" id="ARBA00004141"/>
    </source>
</evidence>
<organism evidence="6 7">
    <name type="scientific">Bimuria novae-zelandiae CBS 107.79</name>
    <dbReference type="NCBI Taxonomy" id="1447943"/>
    <lineage>
        <taxon>Eukaryota</taxon>
        <taxon>Fungi</taxon>
        <taxon>Dikarya</taxon>
        <taxon>Ascomycota</taxon>
        <taxon>Pezizomycotina</taxon>
        <taxon>Dothideomycetes</taxon>
        <taxon>Pleosporomycetidae</taxon>
        <taxon>Pleosporales</taxon>
        <taxon>Massarineae</taxon>
        <taxon>Didymosphaeriaceae</taxon>
        <taxon>Bimuria</taxon>
    </lineage>
</organism>
<dbReference type="GO" id="GO:0005886">
    <property type="term" value="C:plasma membrane"/>
    <property type="evidence" value="ECO:0007669"/>
    <property type="project" value="TreeGrafter"/>
</dbReference>
<evidence type="ECO:0000256" key="3">
    <source>
        <dbReference type="ARBA" id="ARBA00022692"/>
    </source>
</evidence>
<evidence type="ECO:0000256" key="4">
    <source>
        <dbReference type="ARBA" id="ARBA00022989"/>
    </source>
</evidence>
<keyword evidence="5" id="KW-0472">Membrane</keyword>
<dbReference type="PANTHER" id="PTHR30618:SF2">
    <property type="entry name" value="ALLANTOIN PERMEASE-RELATED"/>
    <property type="match status" value="1"/>
</dbReference>
<dbReference type="EMBL" id="ML976751">
    <property type="protein sequence ID" value="KAF1966110.1"/>
    <property type="molecule type" value="Genomic_DNA"/>
</dbReference>
<dbReference type="GO" id="GO:0015205">
    <property type="term" value="F:nucleobase transmembrane transporter activity"/>
    <property type="evidence" value="ECO:0007669"/>
    <property type="project" value="TreeGrafter"/>
</dbReference>
<evidence type="ECO:0000313" key="7">
    <source>
        <dbReference type="Proteomes" id="UP000800036"/>
    </source>
</evidence>
<dbReference type="InterPro" id="IPR045225">
    <property type="entry name" value="Uracil/uridine/allantoin_perm"/>
</dbReference>
<comment type="similarity">
    <text evidence="2">Belongs to the purine-cytosine permease (2.A.39) family.</text>
</comment>
<dbReference type="InterPro" id="IPR001248">
    <property type="entry name" value="Pur-cyt_permease"/>
</dbReference>
<dbReference type="OrthoDB" id="2018619at2759"/>
<evidence type="ECO:0000256" key="5">
    <source>
        <dbReference type="ARBA" id="ARBA00023136"/>
    </source>
</evidence>
<proteinExistence type="inferred from homology"/>
<dbReference type="Proteomes" id="UP000800036">
    <property type="component" value="Unassembled WGS sequence"/>
</dbReference>
<protein>
    <submittedName>
        <fullName evidence="6">Uncharacterized protein</fullName>
    </submittedName>
</protein>
<sequence length="138" mass="15168">MSMIHSAPKITFASSSPSLAFSAAGDSDVRRLLSLTIGPGLIERQLEVVYGISWMSRDVAATQVHVDSADITAVFFITDYFPVRKGNFWHADLFTPSKDSAYYYHFGLNWRCVVAFLVTVVTLMPGFAAQFGHEVGLG</sequence>
<gene>
    <name evidence="6" type="ORF">BU23DRAFT_574356</name>
</gene>
<keyword evidence="7" id="KW-1185">Reference proteome</keyword>
<accession>A0A6A5UNZ7</accession>
<keyword evidence="3" id="KW-0812">Transmembrane</keyword>
<dbReference type="Gene3D" id="1.10.4160.10">
    <property type="entry name" value="Hydantoin permease"/>
    <property type="match status" value="1"/>
</dbReference>
<reference evidence="6" key="1">
    <citation type="journal article" date="2020" name="Stud. Mycol.">
        <title>101 Dothideomycetes genomes: a test case for predicting lifestyles and emergence of pathogens.</title>
        <authorList>
            <person name="Haridas S."/>
            <person name="Albert R."/>
            <person name="Binder M."/>
            <person name="Bloem J."/>
            <person name="Labutti K."/>
            <person name="Salamov A."/>
            <person name="Andreopoulos B."/>
            <person name="Baker S."/>
            <person name="Barry K."/>
            <person name="Bills G."/>
            <person name="Bluhm B."/>
            <person name="Cannon C."/>
            <person name="Castanera R."/>
            <person name="Culley D."/>
            <person name="Daum C."/>
            <person name="Ezra D."/>
            <person name="Gonzalez J."/>
            <person name="Henrissat B."/>
            <person name="Kuo A."/>
            <person name="Liang C."/>
            <person name="Lipzen A."/>
            <person name="Lutzoni F."/>
            <person name="Magnuson J."/>
            <person name="Mondo S."/>
            <person name="Nolan M."/>
            <person name="Ohm R."/>
            <person name="Pangilinan J."/>
            <person name="Park H.-J."/>
            <person name="Ramirez L."/>
            <person name="Alfaro M."/>
            <person name="Sun H."/>
            <person name="Tritt A."/>
            <person name="Yoshinaga Y."/>
            <person name="Zwiers L.-H."/>
            <person name="Turgeon B."/>
            <person name="Goodwin S."/>
            <person name="Spatafora J."/>
            <person name="Crous P."/>
            <person name="Grigoriev I."/>
        </authorList>
    </citation>
    <scope>NUCLEOTIDE SEQUENCE</scope>
    <source>
        <strain evidence="6">CBS 107.79</strain>
    </source>
</reference>
<dbReference type="PANTHER" id="PTHR30618">
    <property type="entry name" value="NCS1 FAMILY PURINE/PYRIMIDINE TRANSPORTER"/>
    <property type="match status" value="1"/>
</dbReference>
<comment type="subcellular location">
    <subcellularLocation>
        <location evidence="1">Membrane</location>
        <topology evidence="1">Multi-pass membrane protein</topology>
    </subcellularLocation>
</comment>
<evidence type="ECO:0000313" key="6">
    <source>
        <dbReference type="EMBL" id="KAF1966110.1"/>
    </source>
</evidence>
<dbReference type="Pfam" id="PF02133">
    <property type="entry name" value="Transp_cyt_pur"/>
    <property type="match status" value="1"/>
</dbReference>
<keyword evidence="4" id="KW-1133">Transmembrane helix</keyword>
<evidence type="ECO:0000256" key="2">
    <source>
        <dbReference type="ARBA" id="ARBA00008974"/>
    </source>
</evidence>